<keyword evidence="3" id="KW-0472">Membrane</keyword>
<dbReference type="CDD" id="cd00882">
    <property type="entry name" value="Ras_like_GTPase"/>
    <property type="match status" value="1"/>
</dbReference>
<dbReference type="SUPFAM" id="SSF52540">
    <property type="entry name" value="P-loop containing nucleoside triphosphate hydrolases"/>
    <property type="match status" value="1"/>
</dbReference>
<evidence type="ECO:0000256" key="2">
    <source>
        <dbReference type="SAM" id="MobiDB-lite"/>
    </source>
</evidence>
<feature type="region of interest" description="Disordered" evidence="2">
    <location>
        <begin position="510"/>
        <end position="541"/>
    </location>
</feature>
<keyword evidence="3" id="KW-0812">Transmembrane</keyword>
<proteinExistence type="predicted"/>
<dbReference type="Gene3D" id="3.40.50.300">
    <property type="entry name" value="P-loop containing nucleotide triphosphate hydrolases"/>
    <property type="match status" value="1"/>
</dbReference>
<dbReference type="OrthoDB" id="8954335at2759"/>
<feature type="compositionally biased region" description="Pro residues" evidence="2">
    <location>
        <begin position="302"/>
        <end position="311"/>
    </location>
</feature>
<dbReference type="Pfam" id="PF08508">
    <property type="entry name" value="DUF1746"/>
    <property type="match status" value="1"/>
</dbReference>
<dbReference type="EMBL" id="SSOP01000112">
    <property type="protein sequence ID" value="KAB5591295.1"/>
    <property type="molecule type" value="Genomic_DNA"/>
</dbReference>
<dbReference type="GO" id="GO:0005525">
    <property type="term" value="F:GTP binding"/>
    <property type="evidence" value="ECO:0007669"/>
    <property type="project" value="InterPro"/>
</dbReference>
<feature type="region of interest" description="Disordered" evidence="2">
    <location>
        <begin position="297"/>
        <end position="321"/>
    </location>
</feature>
<reference evidence="6 7" key="1">
    <citation type="journal article" date="2019" name="Fungal Biol. Biotechnol.">
        <title>Draft genome sequence of fastidious pathogen Ceratobasidium theobromae, which causes vascular-streak dieback in Theobroma cacao.</title>
        <authorList>
            <person name="Ali S.S."/>
            <person name="Asman A."/>
            <person name="Shao J."/>
            <person name="Firmansyah A.P."/>
            <person name="Susilo A.W."/>
            <person name="Rosmana A."/>
            <person name="McMahon P."/>
            <person name="Junaid M."/>
            <person name="Guest D."/>
            <person name="Kheng T.Y."/>
            <person name="Meinhardt L.W."/>
            <person name="Bailey B.A."/>
        </authorList>
    </citation>
    <scope>NUCLEOTIDE SEQUENCE [LARGE SCALE GENOMIC DNA]</scope>
    <source>
        <strain evidence="6 7">CT2</strain>
    </source>
</reference>
<dbReference type="AlphaFoldDB" id="A0A5N5QHS8"/>
<feature type="transmembrane region" description="Helical" evidence="3">
    <location>
        <begin position="434"/>
        <end position="453"/>
    </location>
</feature>
<keyword evidence="1" id="KW-0175">Coiled coil</keyword>
<dbReference type="InterPro" id="IPR006073">
    <property type="entry name" value="GTP-bd"/>
</dbReference>
<evidence type="ECO:0000313" key="6">
    <source>
        <dbReference type="EMBL" id="KAB5591295.1"/>
    </source>
</evidence>
<dbReference type="InterPro" id="IPR027417">
    <property type="entry name" value="P-loop_NTPase"/>
</dbReference>
<accession>A0A5N5QHS8</accession>
<evidence type="ECO:0000256" key="3">
    <source>
        <dbReference type="SAM" id="Phobius"/>
    </source>
</evidence>
<evidence type="ECO:0000256" key="1">
    <source>
        <dbReference type="SAM" id="Coils"/>
    </source>
</evidence>
<feature type="domain" description="DUF1746" evidence="5">
    <location>
        <begin position="386"/>
        <end position="488"/>
    </location>
</feature>
<feature type="coiled-coil region" evidence="1">
    <location>
        <begin position="227"/>
        <end position="269"/>
    </location>
</feature>
<name>A0A5N5QHS8_9AGAM</name>
<feature type="transmembrane region" description="Helical" evidence="3">
    <location>
        <begin position="473"/>
        <end position="494"/>
    </location>
</feature>
<keyword evidence="7" id="KW-1185">Reference proteome</keyword>
<dbReference type="Pfam" id="PF01926">
    <property type="entry name" value="MMR_HSR1"/>
    <property type="match status" value="1"/>
</dbReference>
<feature type="region of interest" description="Disordered" evidence="2">
    <location>
        <begin position="353"/>
        <end position="383"/>
    </location>
</feature>
<sequence>MSMSYVPRGTNRATSEPVRIIVFGGTGVGKTSFVNDASQSILPIGHDLQSCTKKMQAGPAFLIDGREVQLFDTPGFDDTNLTDTDVLQQIAECLLEMYEKSQPITGILYLHRITDNRMGGASVRAFSLFEKICGNAAMRNSVIVTNMWSHPLDRDEVAREAQLKTEFFRTALDNGAQIARRGGIGPESALAIIQLFLNFPPVQLQIQRELAVLQLSLDETQAGALVDQNLKVRLQRQERERIELEEELQAAYEDRDKRAQEQLERFRRDKEEEVRLLMGQLEILRTARERMAVAHRLGPPDLTQPPPPSQPSPSASKSGKQGLWVWKRVQKESHRRFKCAYINAHYNSGWMDAPSNARRALPQNQTKRRPGRGSHVLPRPTQSSPSLDRLSYVYISYSYLVAPSLTALIARLCAQYRITALKDVQATYPLRFHLIFLLLITAGPLIRHLFGGITQGSGVLLDFVGRATPARWVHVIAVDFLLLFFQLVQLTIAYETARWKPEVPDPLFTPPVPVTPIQAPSSSKPKTRRSRTRLSQPQTTRAGYRDVIVRRSRHVQTSTASFPLDTAIINLPLRALVQLLIQSSSSDEGSMLPGPATEVRRRAGIATELVAALLRLRATRQGGASTGQRQG</sequence>
<organism evidence="6 7">
    <name type="scientific">Ceratobasidium theobromae</name>
    <dbReference type="NCBI Taxonomy" id="1582974"/>
    <lineage>
        <taxon>Eukaryota</taxon>
        <taxon>Fungi</taxon>
        <taxon>Dikarya</taxon>
        <taxon>Basidiomycota</taxon>
        <taxon>Agaricomycotina</taxon>
        <taxon>Agaricomycetes</taxon>
        <taxon>Cantharellales</taxon>
        <taxon>Ceratobasidiaceae</taxon>
        <taxon>Ceratobasidium</taxon>
    </lineage>
</organism>
<evidence type="ECO:0000259" key="4">
    <source>
        <dbReference type="Pfam" id="PF01926"/>
    </source>
</evidence>
<comment type="caution">
    <text evidence="6">The sequence shown here is derived from an EMBL/GenBank/DDBJ whole genome shotgun (WGS) entry which is preliminary data.</text>
</comment>
<protein>
    <recommendedName>
        <fullName evidence="8">G domain-containing protein</fullName>
    </recommendedName>
</protein>
<evidence type="ECO:0000259" key="5">
    <source>
        <dbReference type="Pfam" id="PF08508"/>
    </source>
</evidence>
<evidence type="ECO:0000313" key="7">
    <source>
        <dbReference type="Proteomes" id="UP000383932"/>
    </source>
</evidence>
<evidence type="ECO:0008006" key="8">
    <source>
        <dbReference type="Google" id="ProtNLM"/>
    </source>
</evidence>
<feature type="domain" description="G" evidence="4">
    <location>
        <begin position="19"/>
        <end position="84"/>
    </location>
</feature>
<dbReference type="InterPro" id="IPR013715">
    <property type="entry name" value="DUF1746"/>
</dbReference>
<feature type="transmembrane region" description="Helical" evidence="3">
    <location>
        <begin position="392"/>
        <end position="413"/>
    </location>
</feature>
<dbReference type="Proteomes" id="UP000383932">
    <property type="component" value="Unassembled WGS sequence"/>
</dbReference>
<gene>
    <name evidence="6" type="ORF">CTheo_5254</name>
</gene>
<keyword evidence="3" id="KW-1133">Transmembrane helix</keyword>